<dbReference type="Proteomes" id="UP001244443">
    <property type="component" value="Chromosome"/>
</dbReference>
<dbReference type="KEGG" id="marp:QYS47_28400"/>
<evidence type="ECO:0000313" key="3">
    <source>
        <dbReference type="EMBL" id="WKK86281.2"/>
    </source>
</evidence>
<reference evidence="3 5" key="1">
    <citation type="submission" date="2023-08" db="EMBL/GenBank/DDBJ databases">
        <title>Comparative genomics and taxonomic characterization of three novel marine species of genus Marivirga.</title>
        <authorList>
            <person name="Muhammad N."/>
            <person name="Kim S.-G."/>
        </authorList>
    </citation>
    <scope>NUCLEOTIDE SEQUENCE [LARGE SCALE GENOMIC DNA]</scope>
    <source>
        <strain evidence="3 5">ABR2-2</strain>
        <strain evidence="4">BKB1-2</strain>
    </source>
</reference>
<organism evidence="3 5">
    <name type="scientific">Marivirga arenosa</name>
    <dbReference type="NCBI Taxonomy" id="3059076"/>
    <lineage>
        <taxon>Bacteria</taxon>
        <taxon>Pseudomonadati</taxon>
        <taxon>Bacteroidota</taxon>
        <taxon>Cytophagia</taxon>
        <taxon>Cytophagales</taxon>
        <taxon>Marivirgaceae</taxon>
        <taxon>Marivirga</taxon>
    </lineage>
</organism>
<feature type="domain" description="Response regulatory" evidence="2">
    <location>
        <begin position="4"/>
        <end position="124"/>
    </location>
</feature>
<dbReference type="AlphaFoldDB" id="A0AA49GFC4"/>
<keyword evidence="5" id="KW-1185">Reference proteome</keyword>
<dbReference type="SUPFAM" id="SSF52172">
    <property type="entry name" value="CheY-like"/>
    <property type="match status" value="1"/>
</dbReference>
<keyword evidence="1" id="KW-0597">Phosphoprotein</keyword>
<dbReference type="InterPro" id="IPR011006">
    <property type="entry name" value="CheY-like_superfamily"/>
</dbReference>
<dbReference type="InterPro" id="IPR052893">
    <property type="entry name" value="TCS_response_regulator"/>
</dbReference>
<proteinExistence type="predicted"/>
<evidence type="ECO:0000313" key="4">
    <source>
        <dbReference type="EMBL" id="WNB17870.1"/>
    </source>
</evidence>
<accession>A0AA52EWC3</accession>
<dbReference type="RefSeq" id="WP_308358217.1">
    <property type="nucleotide sequence ID" value="NZ_CP129968.2"/>
</dbReference>
<dbReference type="Proteomes" id="UP001232019">
    <property type="component" value="Chromosome"/>
</dbReference>
<dbReference type="Pfam" id="PF00072">
    <property type="entry name" value="Response_reg"/>
    <property type="match status" value="1"/>
</dbReference>
<feature type="modified residue" description="4-aspartylphosphate" evidence="1">
    <location>
        <position position="59"/>
    </location>
</feature>
<protein>
    <submittedName>
        <fullName evidence="3">Response regulator</fullName>
    </submittedName>
</protein>
<dbReference type="EMBL" id="CP129970">
    <property type="protein sequence ID" value="WKK86281.2"/>
    <property type="molecule type" value="Genomic_DNA"/>
</dbReference>
<dbReference type="PANTHER" id="PTHR44520:SF2">
    <property type="entry name" value="RESPONSE REGULATOR RCP1"/>
    <property type="match status" value="1"/>
</dbReference>
<dbReference type="InterPro" id="IPR001789">
    <property type="entry name" value="Sig_transdc_resp-reg_receiver"/>
</dbReference>
<dbReference type="PANTHER" id="PTHR44520">
    <property type="entry name" value="RESPONSE REGULATOR RCP1-RELATED"/>
    <property type="match status" value="1"/>
</dbReference>
<name>A0AA49GFC4_9BACT</name>
<accession>A0AA49GFC4</accession>
<dbReference type="Gene3D" id="3.40.50.2300">
    <property type="match status" value="1"/>
</dbReference>
<dbReference type="EMBL" id="CP129968">
    <property type="protein sequence ID" value="WNB17870.1"/>
    <property type="molecule type" value="Genomic_DNA"/>
</dbReference>
<sequence length="124" mass="14444">MSAHNLIIDDDEISLLLVEKLLKKQDSFSEPIKFFDAKNAYQYLQKNYSSNCKYRIFLDINMPLMDGWEFLDEASNLLSKKNTCVYILSSSNNKIDKIKSEEYDLVKGFISKPLRQAHINNLIN</sequence>
<dbReference type="GO" id="GO:0000160">
    <property type="term" value="P:phosphorelay signal transduction system"/>
    <property type="evidence" value="ECO:0007669"/>
    <property type="project" value="InterPro"/>
</dbReference>
<evidence type="ECO:0000313" key="5">
    <source>
        <dbReference type="Proteomes" id="UP001244443"/>
    </source>
</evidence>
<evidence type="ECO:0000256" key="1">
    <source>
        <dbReference type="PROSITE-ProRule" id="PRU00169"/>
    </source>
</evidence>
<gene>
    <name evidence="4" type="ORF">QYS47_28400</name>
    <name evidence="3" type="ORF">QYS48_04730</name>
</gene>
<dbReference type="SMART" id="SM00448">
    <property type="entry name" value="REC"/>
    <property type="match status" value="1"/>
</dbReference>
<evidence type="ECO:0000259" key="2">
    <source>
        <dbReference type="PROSITE" id="PS50110"/>
    </source>
</evidence>
<dbReference type="PROSITE" id="PS50110">
    <property type="entry name" value="RESPONSE_REGULATORY"/>
    <property type="match status" value="1"/>
</dbReference>